<dbReference type="InterPro" id="IPR051011">
    <property type="entry name" value="Metal_resp_trans_reg"/>
</dbReference>
<dbReference type="PANTHER" id="PTHR43132">
    <property type="entry name" value="ARSENICAL RESISTANCE OPERON REPRESSOR ARSR-RELATED"/>
    <property type="match status" value="1"/>
</dbReference>
<dbReference type="SUPFAM" id="SSF46785">
    <property type="entry name" value="Winged helix' DNA-binding domain"/>
    <property type="match status" value="2"/>
</dbReference>
<evidence type="ECO:0000313" key="1">
    <source>
        <dbReference type="EMBL" id="MFC4249624.1"/>
    </source>
</evidence>
<gene>
    <name evidence="1" type="ORF">ACFOZ7_22275</name>
</gene>
<name>A0ABD5P6D4_9EURY</name>
<dbReference type="PANTHER" id="PTHR43132:SF2">
    <property type="entry name" value="ARSENICAL RESISTANCE OPERON REPRESSOR ARSR-RELATED"/>
    <property type="match status" value="1"/>
</dbReference>
<sequence length="245" mass="27696">MANQDSAISDEHLLLDVLGDSPRIRMLAVLIDYPDIKFDPAKLADYAGLDTPTVQDHLPELRRWGLVKTVGAGQQYQLDTENGAAKALQKVEWEAIEHYAAKEDAGEVDADNNPVPQGNMSALDLPDLPDDSIFRDEDYVRMYRTLVNDPALDILKTLAKHKRMSIGELAEALDRPHDDLPHNLWNLKRVALIREGKDPNTGREEPYSYYSITDLGRTVLDEGVKEGVRQLAQEEDAIQQRYYEE</sequence>
<comment type="caution">
    <text evidence="1">The sequence shown here is derived from an EMBL/GenBank/DDBJ whole genome shotgun (WGS) entry which is preliminary data.</text>
</comment>
<protein>
    <recommendedName>
        <fullName evidence="3">ArsR family transcriptional regulator</fullName>
    </recommendedName>
</protein>
<dbReference type="Gene3D" id="1.10.10.10">
    <property type="entry name" value="Winged helix-like DNA-binding domain superfamily/Winged helix DNA-binding domain"/>
    <property type="match status" value="2"/>
</dbReference>
<dbReference type="AlphaFoldDB" id="A0ABD5P6D4"/>
<dbReference type="RefSeq" id="WP_246973220.1">
    <property type="nucleotide sequence ID" value="NZ_CP095397.1"/>
</dbReference>
<evidence type="ECO:0000313" key="2">
    <source>
        <dbReference type="Proteomes" id="UP001595821"/>
    </source>
</evidence>
<dbReference type="InterPro" id="IPR036388">
    <property type="entry name" value="WH-like_DNA-bd_sf"/>
</dbReference>
<dbReference type="GeneID" id="71853383"/>
<proteinExistence type="predicted"/>
<accession>A0ABD5P6D4</accession>
<evidence type="ECO:0008006" key="3">
    <source>
        <dbReference type="Google" id="ProtNLM"/>
    </source>
</evidence>
<reference evidence="1 2" key="1">
    <citation type="journal article" date="2014" name="Int. J. Syst. Evol. Microbiol.">
        <title>Complete genome sequence of Corynebacterium casei LMG S-19264T (=DSM 44701T), isolated from a smear-ripened cheese.</title>
        <authorList>
            <consortium name="US DOE Joint Genome Institute (JGI-PGF)"/>
            <person name="Walter F."/>
            <person name="Albersmeier A."/>
            <person name="Kalinowski J."/>
            <person name="Ruckert C."/>
        </authorList>
    </citation>
    <scope>NUCLEOTIDE SEQUENCE [LARGE SCALE GENOMIC DNA]</scope>
    <source>
        <strain evidence="1 2">IBRC-M 10912</strain>
    </source>
</reference>
<dbReference type="EMBL" id="JBHSDJ010000133">
    <property type="protein sequence ID" value="MFC4249624.1"/>
    <property type="molecule type" value="Genomic_DNA"/>
</dbReference>
<dbReference type="Proteomes" id="UP001595821">
    <property type="component" value="Unassembled WGS sequence"/>
</dbReference>
<dbReference type="InterPro" id="IPR036390">
    <property type="entry name" value="WH_DNA-bd_sf"/>
</dbReference>
<organism evidence="1 2">
    <name type="scientific">Natribaculum luteum</name>
    <dbReference type="NCBI Taxonomy" id="1586232"/>
    <lineage>
        <taxon>Archaea</taxon>
        <taxon>Methanobacteriati</taxon>
        <taxon>Methanobacteriota</taxon>
        <taxon>Stenosarchaea group</taxon>
        <taxon>Halobacteria</taxon>
        <taxon>Halobacteriales</taxon>
        <taxon>Natrialbaceae</taxon>
        <taxon>Natribaculum</taxon>
    </lineage>
</organism>